<dbReference type="GO" id="GO:0000030">
    <property type="term" value="F:mannosyltransferase activity"/>
    <property type="evidence" value="ECO:0007669"/>
    <property type="project" value="TreeGrafter"/>
</dbReference>
<keyword evidence="4" id="KW-1185">Reference proteome</keyword>
<accession>A0A378K4P3</accession>
<feature type="domain" description="GT44" evidence="1">
    <location>
        <begin position="8"/>
        <end position="79"/>
    </location>
</feature>
<dbReference type="EMBL" id="LNYN01000010">
    <property type="protein sequence ID" value="KTD38454.1"/>
    <property type="molecule type" value="Genomic_DNA"/>
</dbReference>
<dbReference type="PANTHER" id="PTHR32385:SF15">
    <property type="entry name" value="INOSITOL PHOSPHOCERAMIDE MANNOSYLTRANSFERASE 1"/>
    <property type="match status" value="1"/>
</dbReference>
<dbReference type="InterPro" id="IPR051706">
    <property type="entry name" value="Glycosyltransferase_domain"/>
</dbReference>
<dbReference type="InterPro" id="IPR024770">
    <property type="entry name" value="TcdA/TcdB_cat"/>
</dbReference>
<dbReference type="EMBL" id="UGOG01000001">
    <property type="protein sequence ID" value="STX62851.1"/>
    <property type="molecule type" value="Genomic_DNA"/>
</dbReference>
<dbReference type="SUPFAM" id="SSF53448">
    <property type="entry name" value="Nucleotide-diphospho-sugar transferases"/>
    <property type="match status" value="1"/>
</dbReference>
<evidence type="ECO:0000313" key="2">
    <source>
        <dbReference type="EMBL" id="KTD38454.1"/>
    </source>
</evidence>
<dbReference type="Gene3D" id="3.90.550.20">
    <property type="match status" value="1"/>
</dbReference>
<dbReference type="STRING" id="39962.Lmor_0275"/>
<dbReference type="GO" id="GO:0051999">
    <property type="term" value="P:mannosyl-inositol phosphorylceramide biosynthetic process"/>
    <property type="evidence" value="ECO:0007669"/>
    <property type="project" value="TreeGrafter"/>
</dbReference>
<dbReference type="RefSeq" id="WP_028384564.1">
    <property type="nucleotide sequence ID" value="NZ_CAAAJG010000041.1"/>
</dbReference>
<proteinExistence type="predicted"/>
<reference evidence="3 5" key="2">
    <citation type="submission" date="2018-06" db="EMBL/GenBank/DDBJ databases">
        <authorList>
            <consortium name="Pathogen Informatics"/>
            <person name="Doyle S."/>
        </authorList>
    </citation>
    <scope>NUCLEOTIDE SEQUENCE [LARGE SCALE GENOMIC DNA]</scope>
    <source>
        <strain evidence="3 5">NCTC12239</strain>
    </source>
</reference>
<dbReference type="OrthoDB" id="5632554at2"/>
<evidence type="ECO:0000313" key="3">
    <source>
        <dbReference type="EMBL" id="STX62851.1"/>
    </source>
</evidence>
<dbReference type="Proteomes" id="UP000054985">
    <property type="component" value="Unassembled WGS sequence"/>
</dbReference>
<dbReference type="AlphaFoldDB" id="A0A378K4P3"/>
<dbReference type="PANTHER" id="PTHR32385">
    <property type="entry name" value="MANNOSYL PHOSPHORYLINOSITOL CERAMIDE SYNTHASE"/>
    <property type="match status" value="1"/>
</dbReference>
<protein>
    <submittedName>
        <fullName evidence="2 3">Teichoic acid biosynthesis protein</fullName>
    </submittedName>
</protein>
<gene>
    <name evidence="2" type="ORF">Lmor_0275</name>
    <name evidence="3" type="ORF">NCTC12239_01790</name>
</gene>
<organism evidence="3 5">
    <name type="scientific">Legionella moravica</name>
    <dbReference type="NCBI Taxonomy" id="39962"/>
    <lineage>
        <taxon>Bacteria</taxon>
        <taxon>Pseudomonadati</taxon>
        <taxon>Pseudomonadota</taxon>
        <taxon>Gammaproteobacteria</taxon>
        <taxon>Legionellales</taxon>
        <taxon>Legionellaceae</taxon>
        <taxon>Legionella</taxon>
    </lineage>
</organism>
<dbReference type="GO" id="GO:0016020">
    <property type="term" value="C:membrane"/>
    <property type="evidence" value="ECO:0007669"/>
    <property type="project" value="GOC"/>
</dbReference>
<evidence type="ECO:0000313" key="5">
    <source>
        <dbReference type="Proteomes" id="UP000254040"/>
    </source>
</evidence>
<dbReference type="InterPro" id="IPR029044">
    <property type="entry name" value="Nucleotide-diphossugar_trans"/>
</dbReference>
<sequence length="618" mass="70261">MPEKIIPKKLHAIWLGGTLRDVGEKNLIDWKKQNPDYTLNLWVDSRTYLTSELQESYKNLILRAKTNGIVINDINPDIKEQQRLQYVNYPREIYENMASSKYYEDELFIQQPNYAAASDILRAEILYHQGGIYFDAEDVFPGEPLGNLSCRHGILIHKTTNGLNNDLIASEVNGTMIDSYRKVIQQNYNELYSLPLVHQLAHQSQFYESHRTTGRKDSTINISGPGALAQAVNAVNKGLATTYGMINNAVAMDPKTYTLPPKQALSWYNTEAASNPDMIIAQFRSNVKDYFNMLVEYIGENNLHPQSIETLNKCSRLISEFPPTKTMVQLMAHLRENLSQKEMDTLKNIEIPIAVKDEFGSNFWDRLEHYAQTTDAFVVSIKTAEVKEELLGSFMKELKDNTTLDSYIVDSQFTEDFTKFSFPYFLHRILPQGYNALVENHHYSHFSFSCDPSVKFKPVSAEQQVAITQKVAKEFNELTSKSSGLSSEGFFAIKSELVQSKHAKEIELISDYIKQITASMERGHSKDLKGVLKDRTHGFVAGISRTTGTAYVNDRFMSARFAPDGTLSFHKRENNQSPWREMTADEAVKTKGLFKQIVAHQQDLISQQVQSAGSKFKG</sequence>
<reference evidence="2 4" key="1">
    <citation type="submission" date="2015-11" db="EMBL/GenBank/DDBJ databases">
        <title>Genomic analysis of 38 Legionella species identifies large and diverse effector repertoires.</title>
        <authorList>
            <person name="Burstein D."/>
            <person name="Amaro F."/>
            <person name="Zusman T."/>
            <person name="Lifshitz Z."/>
            <person name="Cohen O."/>
            <person name="Gilbert J.A."/>
            <person name="Pupko T."/>
            <person name="Shuman H.A."/>
            <person name="Segal G."/>
        </authorList>
    </citation>
    <scope>NUCLEOTIDE SEQUENCE [LARGE SCALE GENOMIC DNA]</scope>
    <source>
        <strain evidence="2 4">ATCC 43877</strain>
    </source>
</reference>
<evidence type="ECO:0000313" key="4">
    <source>
        <dbReference type="Proteomes" id="UP000054985"/>
    </source>
</evidence>
<dbReference type="Proteomes" id="UP000254040">
    <property type="component" value="Unassembled WGS sequence"/>
</dbReference>
<dbReference type="Pfam" id="PF12919">
    <property type="entry name" value="TcdA_TcdB"/>
    <property type="match status" value="2"/>
</dbReference>
<evidence type="ECO:0000259" key="1">
    <source>
        <dbReference type="Pfam" id="PF12919"/>
    </source>
</evidence>
<name>A0A378K4P3_9GAMM</name>
<feature type="domain" description="GT44" evidence="1">
    <location>
        <begin position="91"/>
        <end position="142"/>
    </location>
</feature>